<evidence type="ECO:0000256" key="3">
    <source>
        <dbReference type="ARBA" id="ARBA00022989"/>
    </source>
</evidence>
<dbReference type="AlphaFoldDB" id="A0A4Q1ASZ1"/>
<keyword evidence="2 5" id="KW-0812">Transmembrane</keyword>
<keyword evidence="4 5" id="KW-0472">Membrane</keyword>
<keyword evidence="3 5" id="KW-1133">Transmembrane helix</keyword>
<sequence>MLEGQMIALSVRDFFTKSMLKIAFLPLIITMIIMLILFYGAADYGFDSLQVYIENSQNAQNQEVFVDPNAPFYYIWATTVIAFLFQYSVTAWLVGFLFYTIGTLFVMMFSVFLTIIIIGFLTPFILDIIQKRHYPEIKTNGFGNILSPLWVLFRSGLIMVLMFLVFIPLYFIPLVNIIAFNIPFYYFFHKLLNYDIASTILTKNEYSAIHTKKASSFRVRSLFLYLLSMIPFITLFTAVFYIIYLGHGYFQELRKIRENENSIINSMQRKQIED</sequence>
<dbReference type="Proteomes" id="UP000289718">
    <property type="component" value="Unassembled WGS sequence"/>
</dbReference>
<dbReference type="OrthoDB" id="5333350at2"/>
<evidence type="ECO:0000313" key="7">
    <source>
        <dbReference type="Proteomes" id="UP000289718"/>
    </source>
</evidence>
<feature type="transmembrane region" description="Helical" evidence="5">
    <location>
        <begin position="105"/>
        <end position="129"/>
    </location>
</feature>
<evidence type="ECO:0000256" key="1">
    <source>
        <dbReference type="ARBA" id="ARBA00004141"/>
    </source>
</evidence>
<feature type="transmembrane region" description="Helical" evidence="5">
    <location>
        <begin position="20"/>
        <end position="42"/>
    </location>
</feature>
<dbReference type="RefSeq" id="WP_129062105.1">
    <property type="nucleotide sequence ID" value="NZ_NXIE01000004.1"/>
</dbReference>
<proteinExistence type="predicted"/>
<feature type="transmembrane region" description="Helical" evidence="5">
    <location>
        <begin position="222"/>
        <end position="244"/>
    </location>
</feature>
<evidence type="ECO:0000313" key="6">
    <source>
        <dbReference type="EMBL" id="RXK12238.1"/>
    </source>
</evidence>
<dbReference type="EMBL" id="NXIE01000004">
    <property type="protein sequence ID" value="RXK12238.1"/>
    <property type="molecule type" value="Genomic_DNA"/>
</dbReference>
<comment type="caution">
    <text evidence="6">The sequence shown here is derived from an EMBL/GenBank/DDBJ whole genome shotgun (WGS) entry which is preliminary data.</text>
</comment>
<feature type="transmembrane region" description="Helical" evidence="5">
    <location>
        <begin position="149"/>
        <end position="172"/>
    </location>
</feature>
<reference evidence="6 7" key="1">
    <citation type="submission" date="2017-09" db="EMBL/GenBank/DDBJ databases">
        <title>Genomics of the genus Arcobacter.</title>
        <authorList>
            <person name="Perez-Cataluna A."/>
            <person name="Figueras M.J."/>
            <person name="Salas-Masso N."/>
        </authorList>
    </citation>
    <scope>NUCLEOTIDE SEQUENCE [LARGE SCALE GENOMIC DNA]</scope>
    <source>
        <strain evidence="6 7">F156-34</strain>
    </source>
</reference>
<keyword evidence="7" id="KW-1185">Reference proteome</keyword>
<evidence type="ECO:0000256" key="4">
    <source>
        <dbReference type="ARBA" id="ARBA00023136"/>
    </source>
</evidence>
<evidence type="ECO:0008006" key="8">
    <source>
        <dbReference type="Google" id="ProtNLM"/>
    </source>
</evidence>
<evidence type="ECO:0000256" key="2">
    <source>
        <dbReference type="ARBA" id="ARBA00022692"/>
    </source>
</evidence>
<organism evidence="6 7">
    <name type="scientific">Halarcobacter mediterraneus</name>
    <dbReference type="NCBI Taxonomy" id="2023153"/>
    <lineage>
        <taxon>Bacteria</taxon>
        <taxon>Pseudomonadati</taxon>
        <taxon>Campylobacterota</taxon>
        <taxon>Epsilonproteobacteria</taxon>
        <taxon>Campylobacterales</taxon>
        <taxon>Arcobacteraceae</taxon>
        <taxon>Halarcobacter</taxon>
    </lineage>
</organism>
<feature type="transmembrane region" description="Helical" evidence="5">
    <location>
        <begin position="73"/>
        <end position="98"/>
    </location>
</feature>
<gene>
    <name evidence="6" type="ORF">CP965_10725</name>
</gene>
<evidence type="ECO:0000256" key="5">
    <source>
        <dbReference type="SAM" id="Phobius"/>
    </source>
</evidence>
<protein>
    <recommendedName>
        <fullName evidence="8">Membrane protein (Etoposide-induced protein domain)</fullName>
    </recommendedName>
</protein>
<comment type="subcellular location">
    <subcellularLocation>
        <location evidence="1">Membrane</location>
        <topology evidence="1">Multi-pass membrane protein</topology>
    </subcellularLocation>
</comment>
<dbReference type="InterPro" id="IPR059112">
    <property type="entry name" value="CysZ/EI24"/>
</dbReference>
<accession>A0A4Q1ASZ1</accession>
<name>A0A4Q1ASZ1_9BACT</name>
<dbReference type="Pfam" id="PF07264">
    <property type="entry name" value="EI24"/>
    <property type="match status" value="1"/>
</dbReference>